<dbReference type="AlphaFoldDB" id="A0A1I7YB51"/>
<dbReference type="Proteomes" id="UP000095287">
    <property type="component" value="Unplaced"/>
</dbReference>
<feature type="region of interest" description="Disordered" evidence="1">
    <location>
        <begin position="20"/>
        <end position="50"/>
    </location>
</feature>
<name>A0A1I7YB51_9BILA</name>
<dbReference type="WBParaSite" id="L893_g14578.t1">
    <property type="protein sequence ID" value="L893_g14578.t1"/>
    <property type="gene ID" value="L893_g14578"/>
</dbReference>
<keyword evidence="2" id="KW-1185">Reference proteome</keyword>
<accession>A0A1I7YB51</accession>
<protein>
    <submittedName>
        <fullName evidence="3">Uncharacterized protein</fullName>
    </submittedName>
</protein>
<feature type="region of interest" description="Disordered" evidence="1">
    <location>
        <begin position="153"/>
        <end position="174"/>
    </location>
</feature>
<evidence type="ECO:0000313" key="2">
    <source>
        <dbReference type="Proteomes" id="UP000095287"/>
    </source>
</evidence>
<evidence type="ECO:0000256" key="1">
    <source>
        <dbReference type="SAM" id="MobiDB-lite"/>
    </source>
</evidence>
<organism evidence="2 3">
    <name type="scientific">Steinernema glaseri</name>
    <dbReference type="NCBI Taxonomy" id="37863"/>
    <lineage>
        <taxon>Eukaryota</taxon>
        <taxon>Metazoa</taxon>
        <taxon>Ecdysozoa</taxon>
        <taxon>Nematoda</taxon>
        <taxon>Chromadorea</taxon>
        <taxon>Rhabditida</taxon>
        <taxon>Tylenchina</taxon>
        <taxon>Panagrolaimomorpha</taxon>
        <taxon>Strongyloidoidea</taxon>
        <taxon>Steinernematidae</taxon>
        <taxon>Steinernema</taxon>
    </lineage>
</organism>
<evidence type="ECO:0000313" key="3">
    <source>
        <dbReference type="WBParaSite" id="L893_g14578.t1"/>
    </source>
</evidence>
<proteinExistence type="predicted"/>
<sequence length="235" mass="26287">MTNGRQGTWKLVRSHSIIRHSDVQKPTNSPWTIKSEKDRGVAQGSNNPENMVPARRRVRIHVEEKIHGRRRTSPSFMHDASRKQRIATRRCRSPQLMFIASGKHRGKRTAKCSLGARTSDPRDTCFPRRRVPAIGLLITAIDFGGREILESRRGARESENVGSNDDDPTRNHGLNQYINQSFGVIPQSPSTLEVLDGASGPQDRVRGGVLTEKPEVAANGRCVFPEPRCEHETLA</sequence>
<reference evidence="3" key="1">
    <citation type="submission" date="2016-11" db="UniProtKB">
        <authorList>
            <consortium name="WormBaseParasite"/>
        </authorList>
    </citation>
    <scope>IDENTIFICATION</scope>
</reference>